<dbReference type="PANTHER" id="PTHR43557:SF2">
    <property type="entry name" value="RIESKE DOMAIN-CONTAINING PROTEIN-RELATED"/>
    <property type="match status" value="1"/>
</dbReference>
<feature type="domain" description="Reductase C-terminal" evidence="6">
    <location>
        <begin position="317"/>
        <end position="385"/>
    </location>
</feature>
<dbReference type="PANTHER" id="PTHR43557">
    <property type="entry name" value="APOPTOSIS-INDUCING FACTOR 1"/>
    <property type="match status" value="1"/>
</dbReference>
<accession>A0A430HYQ0</accession>
<evidence type="ECO:0000313" key="8">
    <source>
        <dbReference type="Proteomes" id="UP000274907"/>
    </source>
</evidence>
<dbReference type="Pfam" id="PF14759">
    <property type="entry name" value="Reductase_C"/>
    <property type="match status" value="1"/>
</dbReference>
<proteinExistence type="predicted"/>
<dbReference type="GO" id="GO:0016651">
    <property type="term" value="F:oxidoreductase activity, acting on NAD(P)H"/>
    <property type="evidence" value="ECO:0007669"/>
    <property type="project" value="TreeGrafter"/>
</dbReference>
<dbReference type="SUPFAM" id="SSF55424">
    <property type="entry name" value="FAD/NAD-linked reductases, dimerisation (C-terminal) domain"/>
    <property type="match status" value="1"/>
</dbReference>
<keyword evidence="3" id="KW-0274">FAD</keyword>
<evidence type="ECO:0000256" key="4">
    <source>
        <dbReference type="ARBA" id="ARBA00023002"/>
    </source>
</evidence>
<dbReference type="OrthoDB" id="4213189at2"/>
<dbReference type="GO" id="GO:0005737">
    <property type="term" value="C:cytoplasm"/>
    <property type="evidence" value="ECO:0007669"/>
    <property type="project" value="TreeGrafter"/>
</dbReference>
<evidence type="ECO:0000256" key="1">
    <source>
        <dbReference type="ARBA" id="ARBA00001974"/>
    </source>
</evidence>
<dbReference type="RefSeq" id="WP_126120467.1">
    <property type="nucleotide sequence ID" value="NZ_RXHJ01000006.1"/>
</dbReference>
<protein>
    <submittedName>
        <fullName evidence="7">FAD-dependent oxidoreductase</fullName>
    </submittedName>
</protein>
<dbReference type="Gene3D" id="3.30.390.30">
    <property type="match status" value="1"/>
</dbReference>
<keyword evidence="8" id="KW-1185">Reference proteome</keyword>
<gene>
    <name evidence="7" type="ORF">EAH68_06250</name>
</gene>
<keyword evidence="2" id="KW-0285">Flavoprotein</keyword>
<organism evidence="7 8">
    <name type="scientific">Corynebacterium hylobatis</name>
    <dbReference type="NCBI Taxonomy" id="1859290"/>
    <lineage>
        <taxon>Bacteria</taxon>
        <taxon>Bacillati</taxon>
        <taxon>Actinomycetota</taxon>
        <taxon>Actinomycetes</taxon>
        <taxon>Mycobacteriales</taxon>
        <taxon>Corynebacteriaceae</taxon>
        <taxon>Corynebacterium</taxon>
    </lineage>
</organism>
<dbReference type="PRINTS" id="PR00368">
    <property type="entry name" value="FADPNR"/>
</dbReference>
<dbReference type="PRINTS" id="PR00411">
    <property type="entry name" value="PNDRDTASEI"/>
</dbReference>
<dbReference type="InterPro" id="IPR016156">
    <property type="entry name" value="FAD/NAD-linked_Rdtase_dimer_sf"/>
</dbReference>
<keyword evidence="4" id="KW-0560">Oxidoreductase</keyword>
<dbReference type="AlphaFoldDB" id="A0A430HYQ0"/>
<name>A0A430HYQ0_9CORY</name>
<dbReference type="SUPFAM" id="SSF51905">
    <property type="entry name" value="FAD/NAD(P)-binding domain"/>
    <property type="match status" value="2"/>
</dbReference>
<dbReference type="EMBL" id="RXHJ01000006">
    <property type="protein sequence ID" value="RSZ63834.1"/>
    <property type="molecule type" value="Genomic_DNA"/>
</dbReference>
<dbReference type="Pfam" id="PF07992">
    <property type="entry name" value="Pyr_redox_2"/>
    <property type="match status" value="1"/>
</dbReference>
<dbReference type="InterPro" id="IPR023753">
    <property type="entry name" value="FAD/NAD-binding_dom"/>
</dbReference>
<dbReference type="InterPro" id="IPR036188">
    <property type="entry name" value="FAD/NAD-bd_sf"/>
</dbReference>
<dbReference type="InterPro" id="IPR028202">
    <property type="entry name" value="Reductase_C"/>
</dbReference>
<dbReference type="Proteomes" id="UP000274907">
    <property type="component" value="Unassembled WGS sequence"/>
</dbReference>
<comment type="caution">
    <text evidence="7">The sequence shown here is derived from an EMBL/GenBank/DDBJ whole genome shotgun (WGS) entry which is preliminary data.</text>
</comment>
<reference evidence="7 8" key="1">
    <citation type="submission" date="2018-12" db="EMBL/GenBank/DDBJ databases">
        <title>YIM 101343 draft genome.</title>
        <authorList>
            <person name="Chen X."/>
        </authorList>
    </citation>
    <scope>NUCLEOTIDE SEQUENCE [LARGE SCALE GENOMIC DNA]</scope>
    <source>
        <strain evidence="7 8">YIM 101343</strain>
    </source>
</reference>
<comment type="cofactor">
    <cofactor evidence="1">
        <name>FAD</name>
        <dbReference type="ChEBI" id="CHEBI:57692"/>
    </cofactor>
</comment>
<evidence type="ECO:0000256" key="2">
    <source>
        <dbReference type="ARBA" id="ARBA00022630"/>
    </source>
</evidence>
<dbReference type="InterPro" id="IPR050446">
    <property type="entry name" value="FAD-oxidoreductase/Apoptosis"/>
</dbReference>
<feature type="domain" description="FAD/NAD(P)-binding" evidence="5">
    <location>
        <begin position="2"/>
        <end position="297"/>
    </location>
</feature>
<dbReference type="Gene3D" id="3.50.50.60">
    <property type="entry name" value="FAD/NAD(P)-binding domain"/>
    <property type="match status" value="2"/>
</dbReference>
<evidence type="ECO:0000313" key="7">
    <source>
        <dbReference type="EMBL" id="RSZ63834.1"/>
    </source>
</evidence>
<evidence type="ECO:0000256" key="3">
    <source>
        <dbReference type="ARBA" id="ARBA00022827"/>
    </source>
</evidence>
<evidence type="ECO:0000259" key="6">
    <source>
        <dbReference type="Pfam" id="PF14759"/>
    </source>
</evidence>
<sequence>MKAVIIGAGAAGLAAAEALTERGWEGEIVLVGSENHLPYDRPPLSKALLAGTEEFDFVRLCTDEDITRNNINLLLGATATRLDSSAHTVELSTGETLNYDKLIIATGVDARQLPATAEIDAAVTLRTFDDAMKFRAEMVEGRRILVVGAGFIGLEVAATAVLKGCTVDVVEPSPGVLYGKFPQVLAERIETSHVEQGVTFHFGKVVDTWNAQDGRLGSVVLSDGTELRADAALIGIGTVPATGWLDDTGLEIGNGIICDAHGLAAPDIYAIGDVSNWFHPLVGESRRIEHRLSAGEQAQIVAAELTGTESGHLDLPFFWTDQYKEKWQAYGYVDWEADIEIVLDEPESNKLVAVLRRDGRLEAVIGKNAVKQLMPYRRELKQAAAEQLANAN</sequence>
<evidence type="ECO:0000259" key="5">
    <source>
        <dbReference type="Pfam" id="PF07992"/>
    </source>
</evidence>